<dbReference type="InterPro" id="IPR005565">
    <property type="entry name" value="Hemolysn_activator_HlyB_C"/>
</dbReference>
<dbReference type="Gene3D" id="2.40.160.50">
    <property type="entry name" value="membrane protein fhac: a member of the omp85/tpsb transporter family"/>
    <property type="match status" value="1"/>
</dbReference>
<evidence type="ECO:0000256" key="3">
    <source>
        <dbReference type="ARBA" id="ARBA00023237"/>
    </source>
</evidence>
<evidence type="ECO:0000259" key="5">
    <source>
        <dbReference type="Pfam" id="PF03865"/>
    </source>
</evidence>
<evidence type="ECO:0000256" key="4">
    <source>
        <dbReference type="SAM" id="SignalP"/>
    </source>
</evidence>
<dbReference type="PIRSF" id="PIRSF029745">
    <property type="entry name" value="FhaC"/>
    <property type="match status" value="1"/>
</dbReference>
<dbReference type="Pfam" id="PF03865">
    <property type="entry name" value="ShlB"/>
    <property type="match status" value="1"/>
</dbReference>
<dbReference type="InterPro" id="IPR051544">
    <property type="entry name" value="TPS_OM_transporter"/>
</dbReference>
<evidence type="ECO:0000256" key="1">
    <source>
        <dbReference type="ARBA" id="ARBA00022452"/>
    </source>
</evidence>
<dbReference type="InterPro" id="IPR027282">
    <property type="entry name" value="TPS"/>
</dbReference>
<feature type="domain" description="Haemolysin activator HlyB C-terminal" evidence="5">
    <location>
        <begin position="222"/>
        <end position="543"/>
    </location>
</feature>
<feature type="signal peptide" evidence="4">
    <location>
        <begin position="1"/>
        <end position="24"/>
    </location>
</feature>
<evidence type="ECO:0000256" key="2">
    <source>
        <dbReference type="ARBA" id="ARBA00022692"/>
    </source>
</evidence>
<evidence type="ECO:0000313" key="9">
    <source>
        <dbReference type="Proteomes" id="UP001230466"/>
    </source>
</evidence>
<comment type="caution">
    <text evidence="8">The sequence shown here is derived from an EMBL/GenBank/DDBJ whole genome shotgun (WGS) entry which is preliminary data.</text>
</comment>
<feature type="domain" description="ShlB POTRA" evidence="7">
    <location>
        <begin position="165"/>
        <end position="211"/>
    </location>
</feature>
<dbReference type="Gene3D" id="3.10.20.310">
    <property type="entry name" value="membrane protein fhac"/>
    <property type="match status" value="1"/>
</dbReference>
<accession>A0AAW8CNP1</accession>
<dbReference type="Proteomes" id="UP001230466">
    <property type="component" value="Unassembled WGS sequence"/>
</dbReference>
<reference evidence="8" key="1">
    <citation type="journal article" date="2023" name="Front. Microbiol.">
        <title>Phylogeography and host specificity of Pasteurellaceae pathogenic to sea-farmed fish in the north-east Atlantic.</title>
        <authorList>
            <person name="Gulla S."/>
            <person name="Colquhoun D.J."/>
            <person name="Olsen A.B."/>
            <person name="Spilsberg B."/>
            <person name="Lagesen K."/>
            <person name="Aakesson C.P."/>
            <person name="Strom S."/>
            <person name="Manji F."/>
            <person name="Birkbeck T.H."/>
            <person name="Nilsen H.K."/>
        </authorList>
    </citation>
    <scope>NUCLEOTIDE SEQUENCE</scope>
    <source>
        <strain evidence="8">VIB1234</strain>
    </source>
</reference>
<evidence type="ECO:0000313" key="8">
    <source>
        <dbReference type="EMBL" id="MDP8186613.1"/>
    </source>
</evidence>
<gene>
    <name evidence="8" type="ORF">QJU78_02310</name>
</gene>
<feature type="chain" id="PRO_5043958991" evidence="4">
    <location>
        <begin position="25"/>
        <end position="579"/>
    </location>
</feature>
<organism evidence="8 9">
    <name type="scientific">Pasteurella atlantica</name>
    <dbReference type="NCBI Taxonomy" id="2827233"/>
    <lineage>
        <taxon>Bacteria</taxon>
        <taxon>Pseudomonadati</taxon>
        <taxon>Pseudomonadota</taxon>
        <taxon>Gammaproteobacteria</taxon>
        <taxon>Pasteurellales</taxon>
        <taxon>Pasteurellaceae</taxon>
        <taxon>Pasteurella</taxon>
    </lineage>
</organism>
<keyword evidence="1" id="KW-0472">Membrane</keyword>
<dbReference type="EMBL" id="JASAYJ010000003">
    <property type="protein sequence ID" value="MDP8186613.1"/>
    <property type="molecule type" value="Genomic_DNA"/>
</dbReference>
<evidence type="ECO:0000259" key="6">
    <source>
        <dbReference type="Pfam" id="PF08479"/>
    </source>
</evidence>
<keyword evidence="4" id="KW-0732">Signal</keyword>
<dbReference type="AlphaFoldDB" id="A0AAW8CNP1"/>
<dbReference type="InterPro" id="IPR035251">
    <property type="entry name" value="ShlB_POTRA"/>
</dbReference>
<dbReference type="InterPro" id="IPR013686">
    <property type="entry name" value="Polypept-transport_assoc_ShlB"/>
</dbReference>
<dbReference type="PANTHER" id="PTHR34597:SF3">
    <property type="entry name" value="OUTER MEMBRANE TRANSPORTER CDIB"/>
    <property type="match status" value="1"/>
</dbReference>
<sequence length="579" mass="65487">MKVGNLFNTALFLIAFSLVTDAYAKNINEINQTQYQQFKQHIEQLTAQKSRPFTPLKQEIQTNIDKIVENETPCFIINELQIKTPNDARSTFIDSISHLRKGKYSIIGQCIGLQGLNQISRSIQNKLLEQGYITSQAIIQSQDLTTGNLVITIIPGRLNNILMSNHSTKKVTTYNALTLKSGDIINLRDIETSLENLRLPQSANVNIQVIPSINENSDPDNGISDFILNYKRTFPLHFNVNIDDSGSKDTGKYKATFSSVVDNPLNINDVLDLSYSHTIEQWNHTQTKSNSSNFYVGYTLPIKNWMLSFSHSNHNFHQTLIGLNNDIVYSGKTIQEQVELQRILYRNSELKTSMTLGGYYKKSQNFFDDEEIEVQRRKSFAWSFGLQHQYQTKLGDIKFGIKYQHGTGAFSAIPAPESYVSNVESKPSIWSINASWQYPFQLLNQPYQYKINIFGQYSRHHLIPQDLLSIGGRYSVRGFDGEYSLSGEKGLVVQQELGRLVRLSSIKNITLMPYLTLDYGFVSGESTRHLAGKSLAGSTLGVKIFGSHLSLDAFIGYGIKAPKKIKKDLVTGFKVSIFY</sequence>
<protein>
    <submittedName>
        <fullName evidence="8">ShlB/FhaC/HecB family hemolysin secretion/activation protein</fullName>
    </submittedName>
</protein>
<dbReference type="GO" id="GO:0046819">
    <property type="term" value="P:protein secretion by the type V secretion system"/>
    <property type="evidence" value="ECO:0007669"/>
    <property type="project" value="TreeGrafter"/>
</dbReference>
<dbReference type="Pfam" id="PF17287">
    <property type="entry name" value="POTRA_3"/>
    <property type="match status" value="1"/>
</dbReference>
<keyword evidence="1" id="KW-1134">Transmembrane beta strand</keyword>
<keyword evidence="2" id="KW-0812">Transmembrane</keyword>
<dbReference type="PANTHER" id="PTHR34597">
    <property type="entry name" value="SLR1661 PROTEIN"/>
    <property type="match status" value="1"/>
</dbReference>
<proteinExistence type="predicted"/>
<evidence type="ECO:0000259" key="7">
    <source>
        <dbReference type="Pfam" id="PF17287"/>
    </source>
</evidence>
<dbReference type="RefSeq" id="WP_211597276.1">
    <property type="nucleotide sequence ID" value="NZ_JAGRQI010000003.1"/>
</dbReference>
<name>A0AAW8CNP1_9PAST</name>
<feature type="domain" description="Polypeptide-transport-associated ShlB-type" evidence="6">
    <location>
        <begin position="104"/>
        <end position="156"/>
    </location>
</feature>
<dbReference type="GO" id="GO:0098046">
    <property type="term" value="C:type V protein secretion system complex"/>
    <property type="evidence" value="ECO:0007669"/>
    <property type="project" value="TreeGrafter"/>
</dbReference>
<dbReference type="Pfam" id="PF08479">
    <property type="entry name" value="POTRA_2"/>
    <property type="match status" value="1"/>
</dbReference>
<keyword evidence="3" id="KW-0998">Cell outer membrane</keyword>
<dbReference type="GO" id="GO:0008320">
    <property type="term" value="F:protein transmembrane transporter activity"/>
    <property type="evidence" value="ECO:0007669"/>
    <property type="project" value="TreeGrafter"/>
</dbReference>